<evidence type="ECO:0000313" key="2">
    <source>
        <dbReference type="EMBL" id="MBS4197081.1"/>
    </source>
</evidence>
<name>A0A942TFK4_9BACI</name>
<protein>
    <submittedName>
        <fullName evidence="2">DUF2269 family protein</fullName>
    </submittedName>
</protein>
<keyword evidence="3" id="KW-1185">Reference proteome</keyword>
<reference evidence="2 3" key="1">
    <citation type="submission" date="2021-05" db="EMBL/GenBank/DDBJ databases">
        <title>Novel Bacillus species.</title>
        <authorList>
            <person name="Liu G."/>
        </authorList>
    </citation>
    <scope>NUCLEOTIDE SEQUENCE [LARGE SCALE GENOMIC DNA]</scope>
    <source>
        <strain evidence="3">FJAT-49780</strain>
    </source>
</reference>
<dbReference type="AlphaFoldDB" id="A0A942TFK4"/>
<proteinExistence type="predicted"/>
<feature type="transmembrane region" description="Helical" evidence="1">
    <location>
        <begin position="76"/>
        <end position="100"/>
    </location>
</feature>
<dbReference type="EMBL" id="JAGYPG010000003">
    <property type="protein sequence ID" value="MBS4197081.1"/>
    <property type="molecule type" value="Genomic_DNA"/>
</dbReference>
<keyword evidence="1" id="KW-0812">Transmembrane</keyword>
<dbReference type="RefSeq" id="WP_213126268.1">
    <property type="nucleotide sequence ID" value="NZ_JAGYPG010000003.1"/>
</dbReference>
<keyword evidence="1" id="KW-1133">Transmembrane helix</keyword>
<keyword evidence="1" id="KW-0472">Membrane</keyword>
<dbReference type="InterPro" id="IPR018729">
    <property type="entry name" value="DUF2269_transmembrane"/>
</dbReference>
<sequence length="155" mass="17585">MFTFLLILHLIAVCCWLGGALYERFFIVAGIHKAKGTELEAPMLKLMLSTVPFFLTAVLTILITGIIMTIMHHYTFLSWSWLGLKQYIMLIALLGFFLFIGPRMGKIGKQLNSNLEEGKGLNDEMRSQLKSIMVLFDIMHIGVLINLILGLTKFF</sequence>
<gene>
    <name evidence="2" type="ORF">KHA97_18675</name>
</gene>
<evidence type="ECO:0000256" key="1">
    <source>
        <dbReference type="SAM" id="Phobius"/>
    </source>
</evidence>
<evidence type="ECO:0000313" key="3">
    <source>
        <dbReference type="Proteomes" id="UP000681414"/>
    </source>
</evidence>
<comment type="caution">
    <text evidence="2">The sequence shown here is derived from an EMBL/GenBank/DDBJ whole genome shotgun (WGS) entry which is preliminary data.</text>
</comment>
<dbReference type="Pfam" id="PF10027">
    <property type="entry name" value="DUF2269"/>
    <property type="match status" value="1"/>
</dbReference>
<dbReference type="Proteomes" id="UP000681414">
    <property type="component" value="Unassembled WGS sequence"/>
</dbReference>
<feature type="transmembrane region" description="Helical" evidence="1">
    <location>
        <begin position="6"/>
        <end position="25"/>
    </location>
</feature>
<accession>A0A942TFK4</accession>
<organism evidence="2 3">
    <name type="scientific">Lederbergia citri</name>
    <dbReference type="NCBI Taxonomy" id="2833580"/>
    <lineage>
        <taxon>Bacteria</taxon>
        <taxon>Bacillati</taxon>
        <taxon>Bacillota</taxon>
        <taxon>Bacilli</taxon>
        <taxon>Bacillales</taxon>
        <taxon>Bacillaceae</taxon>
        <taxon>Lederbergia</taxon>
    </lineage>
</organism>
<feature type="transmembrane region" description="Helical" evidence="1">
    <location>
        <begin position="132"/>
        <end position="152"/>
    </location>
</feature>
<feature type="transmembrane region" description="Helical" evidence="1">
    <location>
        <begin position="46"/>
        <end position="70"/>
    </location>
</feature>